<dbReference type="EMBL" id="ADLV01000039">
    <property type="protein sequence ID" value="EGK00221.1"/>
    <property type="molecule type" value="Genomic_DNA"/>
</dbReference>
<dbReference type="Gene3D" id="3.20.20.70">
    <property type="entry name" value="Aldolase class I"/>
    <property type="match status" value="1"/>
</dbReference>
<feature type="domain" description="Glycosyl-hydrolase 97 catalytic" evidence="6">
    <location>
        <begin position="302"/>
        <end position="456"/>
    </location>
</feature>
<comment type="subunit">
    <text evidence="2">Monomer.</text>
</comment>
<dbReference type="Pfam" id="PF10566">
    <property type="entry name" value="Glyco_hydro_97"/>
    <property type="match status" value="1"/>
</dbReference>
<evidence type="ECO:0008006" key="11">
    <source>
        <dbReference type="Google" id="ProtNLM"/>
    </source>
</evidence>
<dbReference type="InterPro" id="IPR013780">
    <property type="entry name" value="Glyco_hydro_b"/>
</dbReference>
<dbReference type="InterPro" id="IPR052720">
    <property type="entry name" value="Glycosyl_hydrolase_97"/>
</dbReference>
<keyword evidence="3" id="KW-0378">Hydrolase</keyword>
<feature type="domain" description="Glycosyl-hydrolase 97 C-terminal oligomerisation" evidence="8">
    <location>
        <begin position="551"/>
        <end position="647"/>
    </location>
</feature>
<evidence type="ECO:0000259" key="7">
    <source>
        <dbReference type="Pfam" id="PF14508"/>
    </source>
</evidence>
<comment type="cofactor">
    <cofactor evidence="1">
        <name>Ca(2+)</name>
        <dbReference type="ChEBI" id="CHEBI:29108"/>
    </cofactor>
</comment>
<dbReference type="InterPro" id="IPR029486">
    <property type="entry name" value="GH97_N"/>
</dbReference>
<keyword evidence="5" id="KW-0326">Glycosidase</keyword>
<name>F5J2A1_9BACT</name>
<keyword evidence="4" id="KW-0106">Calcium</keyword>
<dbReference type="InterPro" id="IPR013785">
    <property type="entry name" value="Aldolase_TIM"/>
</dbReference>
<keyword evidence="10" id="KW-1185">Reference proteome</keyword>
<dbReference type="Proteomes" id="UP000004913">
    <property type="component" value="Unassembled WGS sequence"/>
</dbReference>
<organism evidence="9 10">
    <name type="scientific">Dysgonomonas gadei ATCC BAA-286</name>
    <dbReference type="NCBI Taxonomy" id="742766"/>
    <lineage>
        <taxon>Bacteria</taxon>
        <taxon>Pseudomonadati</taxon>
        <taxon>Bacteroidota</taxon>
        <taxon>Bacteroidia</taxon>
        <taxon>Bacteroidales</taxon>
        <taxon>Dysgonomonadaceae</taxon>
        <taxon>Dysgonomonas</taxon>
    </lineage>
</organism>
<dbReference type="STRING" id="742766.HMPREF9455_03360"/>
<dbReference type="PANTHER" id="PTHR35803:SF2">
    <property type="entry name" value="RETAINING ALPHA-GALACTOSIDASE"/>
    <property type="match status" value="1"/>
</dbReference>
<dbReference type="Pfam" id="PF14509">
    <property type="entry name" value="GH97_C"/>
    <property type="match status" value="1"/>
</dbReference>
<evidence type="ECO:0000256" key="1">
    <source>
        <dbReference type="ARBA" id="ARBA00001913"/>
    </source>
</evidence>
<reference evidence="9 10" key="1">
    <citation type="submission" date="2011-04" db="EMBL/GenBank/DDBJ databases">
        <title>The Genome Sequence of Dysgonomonas gadei ATCC BAA-286.</title>
        <authorList>
            <consortium name="The Broad Institute Genome Sequencing Platform"/>
            <person name="Earl A."/>
            <person name="Ward D."/>
            <person name="Feldgarden M."/>
            <person name="Gevers D."/>
            <person name="Pudlo N."/>
            <person name="Martens E."/>
            <person name="Allen-Vercoe E."/>
            <person name="Young S.K."/>
            <person name="Zeng Q."/>
            <person name="Gargeya S."/>
            <person name="Fitzgerald M."/>
            <person name="Haas B."/>
            <person name="Abouelleil A."/>
            <person name="Alvarado L."/>
            <person name="Arachchi H.M."/>
            <person name="Berlin A."/>
            <person name="Brown A."/>
            <person name="Chapman S.B."/>
            <person name="Chen Z."/>
            <person name="Dunbar C."/>
            <person name="Freedman E."/>
            <person name="Gearin G."/>
            <person name="Gellesch M."/>
            <person name="Goldberg J."/>
            <person name="Griggs A."/>
            <person name="Gujja S."/>
            <person name="Heiman D."/>
            <person name="Howarth C."/>
            <person name="Larson L."/>
            <person name="Lui A."/>
            <person name="MacDonald P.J.P."/>
            <person name="Mehta T."/>
            <person name="Montmayeur A."/>
            <person name="Murphy C."/>
            <person name="Neiman D."/>
            <person name="Pearson M."/>
            <person name="Priest M."/>
            <person name="Roberts A."/>
            <person name="Saif S."/>
            <person name="Shea T."/>
            <person name="Shenoy N."/>
            <person name="Sisk P."/>
            <person name="Stolte C."/>
            <person name="Sykes S."/>
            <person name="Yandava C."/>
            <person name="Wortman J."/>
            <person name="Nusbaum C."/>
            <person name="Birren B."/>
        </authorList>
    </citation>
    <scope>NUCLEOTIDE SEQUENCE [LARGE SCALE GENOMIC DNA]</scope>
    <source>
        <strain evidence="9 10">ATCC BAA-286</strain>
    </source>
</reference>
<dbReference type="OrthoDB" id="1109141at2"/>
<protein>
    <recommendedName>
        <fullName evidence="11">Alpha-glucosidase</fullName>
    </recommendedName>
</protein>
<proteinExistence type="predicted"/>
<evidence type="ECO:0000313" key="10">
    <source>
        <dbReference type="Proteomes" id="UP000004913"/>
    </source>
</evidence>
<evidence type="ECO:0000259" key="8">
    <source>
        <dbReference type="Pfam" id="PF14509"/>
    </source>
</evidence>
<evidence type="ECO:0000259" key="6">
    <source>
        <dbReference type="Pfam" id="PF10566"/>
    </source>
</evidence>
<accession>F5J2A1</accession>
<dbReference type="RefSeq" id="WP_006800893.1">
    <property type="nucleotide sequence ID" value="NZ_GL891988.1"/>
</dbReference>
<dbReference type="SUPFAM" id="SSF51445">
    <property type="entry name" value="(Trans)glycosidases"/>
    <property type="match status" value="1"/>
</dbReference>
<dbReference type="HOGENOM" id="CLU_011166_0_0_10"/>
<dbReference type="Gene3D" id="2.70.98.10">
    <property type="match status" value="1"/>
</dbReference>
<evidence type="ECO:0000256" key="4">
    <source>
        <dbReference type="ARBA" id="ARBA00022837"/>
    </source>
</evidence>
<evidence type="ECO:0000256" key="5">
    <source>
        <dbReference type="ARBA" id="ARBA00023295"/>
    </source>
</evidence>
<dbReference type="Pfam" id="PF14508">
    <property type="entry name" value="GH97_N"/>
    <property type="match status" value="1"/>
</dbReference>
<dbReference type="PANTHER" id="PTHR35803">
    <property type="entry name" value="GLUCAN 1,4-ALPHA-GLUCOSIDASE SUSB-RELATED"/>
    <property type="match status" value="1"/>
</dbReference>
<dbReference type="GO" id="GO:0016798">
    <property type="term" value="F:hydrolase activity, acting on glycosyl bonds"/>
    <property type="evidence" value="ECO:0007669"/>
    <property type="project" value="UniProtKB-KW"/>
</dbReference>
<sequence length="648" mass="74593">MKTRFYILTLIFLFCYTEENMAQKRIDLKSPKNQIRISIDIGDKICYSVFADNELLLENNTMQLNLNGISLGEKPQLKNEKRKTVSNELKPVVPLKFSTVTDHYNELILEFKDNYSIEFRAYDNGIAYRFVSKINKDIEVLSEDFELNFPQDYLLHLQESGSFKTAYEEEYSHKYAKDWNSNDRMSTLPVLIEAANHRVLISESDLTDYPCMFLKGNRKGIFSTFPKVPLEFGENGDRSLKILREADYICKTSGTRTFPWRFFVITNDDKKILENTLAYQLASKSKVEDTSWINPGQVSWEWFNGAIAYGPDVNFQSGFNENTYKYFIDFASKNGIEYIIMDEGWAKSTRDPYTPNPNINVHKVIKYGKERNVGVILWLTWLTVENNMELFAKFEEWGVAGVKIDFMDRSDQWMVNYYERVAQEAAKHKILISYHGSFKPAGLEYKYPNILTYEGVRGLEQMHGCQPRNSIYLPFMRNAVGAMDFTPGAMINMQPDTYYAERPHSASVGTRCFQLAAYIVFESGLQMLSDTPSLYYQNQDCCDFITRVPVTWDETKALAAEVGEVAIVAKRKGSTWFIGGITNDKERTIDLEFDFLPSNSSYKITYFEDGVNAGRYGSDYKKTISEINSGGKIKIKMARNGGWAAIIE</sequence>
<dbReference type="eggNOG" id="COG4948">
    <property type="taxonomic scope" value="Bacteria"/>
</dbReference>
<feature type="domain" description="Glycosyl-hydrolase 97 N-terminal" evidence="7">
    <location>
        <begin position="28"/>
        <end position="282"/>
    </location>
</feature>
<dbReference type="Gene3D" id="2.60.40.1180">
    <property type="entry name" value="Golgi alpha-mannosidase II"/>
    <property type="match status" value="1"/>
</dbReference>
<comment type="caution">
    <text evidence="9">The sequence shown here is derived from an EMBL/GenBank/DDBJ whole genome shotgun (WGS) entry which is preliminary data.</text>
</comment>
<dbReference type="InterPro" id="IPR017853">
    <property type="entry name" value="GH"/>
</dbReference>
<evidence type="ECO:0000256" key="2">
    <source>
        <dbReference type="ARBA" id="ARBA00011245"/>
    </source>
</evidence>
<dbReference type="GO" id="GO:0030246">
    <property type="term" value="F:carbohydrate binding"/>
    <property type="evidence" value="ECO:0007669"/>
    <property type="project" value="InterPro"/>
</dbReference>
<dbReference type="InterPro" id="IPR029483">
    <property type="entry name" value="GH97_C"/>
</dbReference>
<evidence type="ECO:0000313" key="9">
    <source>
        <dbReference type="EMBL" id="EGK00221.1"/>
    </source>
</evidence>
<gene>
    <name evidence="9" type="ORF">HMPREF9455_03360</name>
</gene>
<evidence type="ECO:0000256" key="3">
    <source>
        <dbReference type="ARBA" id="ARBA00022801"/>
    </source>
</evidence>
<dbReference type="AlphaFoldDB" id="F5J2A1"/>
<dbReference type="InterPro" id="IPR019563">
    <property type="entry name" value="GH97_catalytic"/>
</dbReference>
<dbReference type="InterPro" id="IPR014718">
    <property type="entry name" value="GH-type_carb-bd"/>
</dbReference>